<keyword evidence="2" id="KW-0812">Transmembrane</keyword>
<comment type="caution">
    <text evidence="3">The sequence shown here is derived from an EMBL/GenBank/DDBJ whole genome shotgun (WGS) entry which is preliminary data.</text>
</comment>
<keyword evidence="5" id="KW-1185">Reference proteome</keyword>
<reference evidence="3 5" key="2">
    <citation type="journal article" date="2023" name="Sci. Data">
        <title>Genome assembly of the Korean intertidal mud-creeper Batillaria attramentaria.</title>
        <authorList>
            <person name="Patra A.K."/>
            <person name="Ho P.T."/>
            <person name="Jun S."/>
            <person name="Lee S.J."/>
            <person name="Kim Y."/>
            <person name="Won Y.J."/>
        </authorList>
    </citation>
    <scope>NUCLEOTIDE SEQUENCE [LARGE SCALE GENOMIC DNA]</scope>
    <source>
        <strain evidence="3">Wonlab-2016</strain>
    </source>
</reference>
<feature type="transmembrane region" description="Helical" evidence="2">
    <location>
        <begin position="343"/>
        <end position="367"/>
    </location>
</feature>
<evidence type="ECO:0000256" key="1">
    <source>
        <dbReference type="SAM" id="MobiDB-lite"/>
    </source>
</evidence>
<feature type="region of interest" description="Disordered" evidence="1">
    <location>
        <begin position="176"/>
        <end position="210"/>
    </location>
</feature>
<dbReference type="AlphaFoldDB" id="A0ABD0J994"/>
<gene>
    <name evidence="4" type="ORF">BaRGS_00033410</name>
    <name evidence="3" type="ORF">BaRGS_00037328</name>
</gene>
<dbReference type="Proteomes" id="UP001519460">
    <property type="component" value="Unassembled WGS sequence"/>
</dbReference>
<proteinExistence type="predicted"/>
<keyword evidence="2" id="KW-0472">Membrane</keyword>
<sequence length="390" mass="42159">MLTGAEHPSCQIWTNISNQLSSSSGAQQNCTRGQPPNECTRIDCTGAYKFGSEGSVFLPHSANVEVDYCFGIILNHCDNPLSLDFYMQVPAKNVNSTTRVFHNTLLPIPGLRYNISSVGSAEGFLYFEMERSTTEDSVTFSVTLKVRLNSRLLGEIWPGSLQRRLISEETVPVPSCASRARNQTSPPPTLGQCIPPHLKKGSKSPAENSSELSVNLDKGCNESKACDDYWLVCNTTSHRCVCGSNFRRQESSRGSFCAPLSHLGESCSGPDDCPSYMHVRCQGGKCVCKDHYKENNTSHVCEPEPAGKAPITPVNAPGTNAPQTTVATHTGGQKGKGGSSKTAVIAGSVVGGVIVLAGILVVAYFAIRRLRRPYHNRELLLENDDSDGIM</sequence>
<evidence type="ECO:0000313" key="3">
    <source>
        <dbReference type="EMBL" id="KAK7466605.1"/>
    </source>
</evidence>
<name>A0ABD0J994_9CAEN</name>
<dbReference type="EMBL" id="JACVVK020000409">
    <property type="protein sequence ID" value="KAK7475334.1"/>
    <property type="molecule type" value="Genomic_DNA"/>
</dbReference>
<evidence type="ECO:0000313" key="4">
    <source>
        <dbReference type="EMBL" id="KAK7475334.1"/>
    </source>
</evidence>
<reference evidence="3" key="1">
    <citation type="submission" date="2020-09" db="EMBL/GenBank/DDBJ databases">
        <authorList>
            <person name="Won Y."/>
        </authorList>
    </citation>
    <scope>NUCLEOTIDE SEQUENCE</scope>
    <source>
        <strain evidence="3">Wonlab-2016</strain>
        <tissue evidence="3">Foot muscle</tissue>
    </source>
</reference>
<organism evidence="3 5">
    <name type="scientific">Batillaria attramentaria</name>
    <dbReference type="NCBI Taxonomy" id="370345"/>
    <lineage>
        <taxon>Eukaryota</taxon>
        <taxon>Metazoa</taxon>
        <taxon>Spiralia</taxon>
        <taxon>Lophotrochozoa</taxon>
        <taxon>Mollusca</taxon>
        <taxon>Gastropoda</taxon>
        <taxon>Caenogastropoda</taxon>
        <taxon>Sorbeoconcha</taxon>
        <taxon>Cerithioidea</taxon>
        <taxon>Batillariidae</taxon>
        <taxon>Batillaria</taxon>
    </lineage>
</organism>
<keyword evidence="2" id="KW-1133">Transmembrane helix</keyword>
<dbReference type="EMBL" id="JACVVK020000554">
    <property type="protein sequence ID" value="KAK7466605.1"/>
    <property type="molecule type" value="Genomic_DNA"/>
</dbReference>
<reference evidence="3" key="3">
    <citation type="submission" date="2023-01" db="EMBL/GenBank/DDBJ databases">
        <authorList>
            <person name="Patra A."/>
        </authorList>
    </citation>
    <scope>NUCLEOTIDE SEQUENCE</scope>
    <source>
        <strain evidence="3">Wonlab-2016</strain>
        <tissue evidence="3">Foot muscle</tissue>
    </source>
</reference>
<evidence type="ECO:0000256" key="2">
    <source>
        <dbReference type="SAM" id="Phobius"/>
    </source>
</evidence>
<accession>A0ABD0J994</accession>
<evidence type="ECO:0000313" key="5">
    <source>
        <dbReference type="Proteomes" id="UP001519460"/>
    </source>
</evidence>
<protein>
    <submittedName>
        <fullName evidence="3">Uncharacterized protein</fullName>
    </submittedName>
</protein>